<evidence type="ECO:0008006" key="4">
    <source>
        <dbReference type="Google" id="ProtNLM"/>
    </source>
</evidence>
<feature type="chain" id="PRO_5011601973" description="Type 1 periplasmic binding fold superfamily protein" evidence="1">
    <location>
        <begin position="21"/>
        <end position="199"/>
    </location>
</feature>
<dbReference type="Proteomes" id="UP000199673">
    <property type="component" value="Unassembled WGS sequence"/>
</dbReference>
<keyword evidence="3" id="KW-1185">Reference proteome</keyword>
<dbReference type="OrthoDB" id="713689at2"/>
<organism evidence="2 3">
    <name type="scientific">Algoriphagus locisalis</name>
    <dbReference type="NCBI Taxonomy" id="305507"/>
    <lineage>
        <taxon>Bacteria</taxon>
        <taxon>Pseudomonadati</taxon>
        <taxon>Bacteroidota</taxon>
        <taxon>Cytophagia</taxon>
        <taxon>Cytophagales</taxon>
        <taxon>Cyclobacteriaceae</taxon>
        <taxon>Algoriphagus</taxon>
    </lineage>
</organism>
<gene>
    <name evidence="2" type="ORF">SAMN04489724_4109</name>
</gene>
<reference evidence="3" key="1">
    <citation type="submission" date="2016-10" db="EMBL/GenBank/DDBJ databases">
        <authorList>
            <person name="Varghese N."/>
            <person name="Submissions S."/>
        </authorList>
    </citation>
    <scope>NUCLEOTIDE SEQUENCE [LARGE SCALE GENOMIC DNA]</scope>
    <source>
        <strain evidence="3">DSM 23445</strain>
    </source>
</reference>
<dbReference type="RefSeq" id="WP_091696858.1">
    <property type="nucleotide sequence ID" value="NZ_FPBF01000007.1"/>
</dbReference>
<dbReference type="PROSITE" id="PS51257">
    <property type="entry name" value="PROKAR_LIPOPROTEIN"/>
    <property type="match status" value="1"/>
</dbReference>
<sequence length="199" mass="21633">MNTKNKLYLIAFAFVSFAMASCSSEDPVPENDGEVITDVTLMFQEIDASGNAVGSPVEFTASDAEGIEVGGAPTIETVMLAKGKTYEMSIEVYNSIENENITEEIQEEGDEHQFYFLGSAFTSSPFLSYTYDDEGTELIGLKGIVSVQQSPGFSTAEMRVILRHDLDKNFPGADNPNFTDYAQAGGESDLDITFPVVVE</sequence>
<evidence type="ECO:0000256" key="1">
    <source>
        <dbReference type="SAM" id="SignalP"/>
    </source>
</evidence>
<name>A0A1I7DL16_9BACT</name>
<accession>A0A1I7DL16</accession>
<proteinExistence type="predicted"/>
<evidence type="ECO:0000313" key="2">
    <source>
        <dbReference type="EMBL" id="SFU12408.1"/>
    </source>
</evidence>
<dbReference type="EMBL" id="FPBF01000007">
    <property type="protein sequence ID" value="SFU12408.1"/>
    <property type="molecule type" value="Genomic_DNA"/>
</dbReference>
<protein>
    <recommendedName>
        <fullName evidence="4">Type 1 periplasmic binding fold superfamily protein</fullName>
    </recommendedName>
</protein>
<keyword evidence="1" id="KW-0732">Signal</keyword>
<dbReference type="AlphaFoldDB" id="A0A1I7DL16"/>
<evidence type="ECO:0000313" key="3">
    <source>
        <dbReference type="Proteomes" id="UP000199673"/>
    </source>
</evidence>
<dbReference type="STRING" id="305507.SAMN04489724_4109"/>
<feature type="signal peptide" evidence="1">
    <location>
        <begin position="1"/>
        <end position="20"/>
    </location>
</feature>